<evidence type="ECO:0000313" key="3">
    <source>
        <dbReference type="EMBL" id="MEC3934644.1"/>
    </source>
</evidence>
<sequence>MVRQKLNTPAGKKFLLALLTVFLIAVMGVGRVTIIGVVEQYNIPLTSWTTSMYVLQSAMVLVYSTVFTVLLAIPLGIFFLGGSDKH</sequence>
<dbReference type="KEGG" id="lax:APT61_07065"/>
<evidence type="ECO:0000313" key="6">
    <source>
        <dbReference type="Proteomes" id="UP001357437"/>
    </source>
</evidence>
<dbReference type="Proteomes" id="UP000222768">
    <property type="component" value="Unassembled WGS sequence"/>
</dbReference>
<keyword evidence="1" id="KW-0472">Membrane</keyword>
<feature type="transmembrane region" description="Helical" evidence="1">
    <location>
        <begin position="58"/>
        <end position="80"/>
    </location>
</feature>
<evidence type="ECO:0000313" key="4">
    <source>
        <dbReference type="EMBL" id="PHH05190.1"/>
    </source>
</evidence>
<keyword evidence="6" id="KW-1185">Reference proteome</keyword>
<evidence type="ECO:0000313" key="5">
    <source>
        <dbReference type="Proteomes" id="UP000222768"/>
    </source>
</evidence>
<reference evidence="3 6" key="4">
    <citation type="submission" date="2024-01" db="EMBL/GenBank/DDBJ databases">
        <title>Comparative Genomics of Leclercia adecarboxylata Strains Isolated from Several Sources.</title>
        <authorList>
            <person name="Yescas-Zazueta V."/>
            <person name="Balbuena-Alonso M.G."/>
            <person name="Valencia D."/>
            <person name="Mendez-Pfeiffer P.A."/>
            <person name="Ballesteros-Monrreal M.G."/>
            <person name="Rocha-Gracia R.D.C."/>
            <person name="Barrios-Villa E."/>
        </authorList>
    </citation>
    <scope>NUCLEOTIDE SEQUENCE [LARGE SCALE GENOMIC DNA]</scope>
    <source>
        <strain evidence="3 6">33MEM</strain>
    </source>
</reference>
<reference evidence="4" key="2">
    <citation type="submission" date="2017-09" db="EMBL/GenBank/DDBJ databases">
        <title>FDA dAtabase for Regulatory Grade micrObial Sequences (FDA-ARGOS): Supporting development and validation of Infectious Disease Dx tests.</title>
        <authorList>
            <person name="Minogue T."/>
            <person name="Wolcott M."/>
            <person name="Wasieloski L."/>
            <person name="Aguilar W."/>
            <person name="Moore D."/>
            <person name="Tallon L.J."/>
            <person name="Sadzewicz L."/>
            <person name="Ott S."/>
            <person name="Zhao X."/>
            <person name="Nagaraj S."/>
            <person name="Vavikolanu K."/>
            <person name="Aluvathingal J."/>
            <person name="Nadendla S."/>
            <person name="Sichtig H."/>
        </authorList>
    </citation>
    <scope>NUCLEOTIDE SEQUENCE</scope>
    <source>
        <strain evidence="4">FDAARGOS_404</strain>
    </source>
</reference>
<proteinExistence type="predicted"/>
<dbReference type="EMBL" id="JAYMCU010000001">
    <property type="protein sequence ID" value="MEC3934644.1"/>
    <property type="molecule type" value="Genomic_DNA"/>
</dbReference>
<dbReference type="InterPro" id="IPR019685">
    <property type="entry name" value="DUF2534"/>
</dbReference>
<dbReference type="OrthoDB" id="6555993at2"/>
<dbReference type="EMBL" id="JAOURS010000004">
    <property type="protein sequence ID" value="MDC6637698.1"/>
    <property type="molecule type" value="Genomic_DNA"/>
</dbReference>
<dbReference type="EMBL" id="PDLK01000002">
    <property type="protein sequence ID" value="PHH05190.1"/>
    <property type="molecule type" value="Genomic_DNA"/>
</dbReference>
<evidence type="ECO:0000313" key="2">
    <source>
        <dbReference type="EMBL" id="MDC6637698.1"/>
    </source>
</evidence>
<accession>A0A7H0FG57</accession>
<gene>
    <name evidence="4" type="ORF">CRX53_15080</name>
    <name evidence="2" type="ORF">OEZ79_05565</name>
    <name evidence="3" type="ORF">VOF76_00510</name>
</gene>
<protein>
    <submittedName>
        <fullName evidence="4">DUF2534 domain-containing protein</fullName>
    </submittedName>
    <submittedName>
        <fullName evidence="2">DUF2534 family protein</fullName>
    </submittedName>
</protein>
<feature type="transmembrane region" description="Helical" evidence="1">
    <location>
        <begin position="14"/>
        <end position="38"/>
    </location>
</feature>
<dbReference type="Proteomes" id="UP001357437">
    <property type="component" value="Unassembled WGS sequence"/>
</dbReference>
<keyword evidence="1" id="KW-1133">Transmembrane helix</keyword>
<evidence type="ECO:0000256" key="1">
    <source>
        <dbReference type="SAM" id="Phobius"/>
    </source>
</evidence>
<dbReference type="Pfam" id="PF10749">
    <property type="entry name" value="DUF2534"/>
    <property type="match status" value="1"/>
</dbReference>
<dbReference type="AlphaFoldDB" id="A0A7H0FG57"/>
<dbReference type="GeneID" id="30331653"/>
<name>A0A7H0FG57_9ENTR</name>
<reference evidence="2" key="3">
    <citation type="journal article" date="2023" name="Genes Genomics">
        <title>Genomic insights of Leclercia adecarboxylata strains linked to an outbreak in public hospitals in Mexico.</title>
        <authorList>
            <person name="Barrios-Villa E."/>
            <person name="Pacheco-Flores B."/>
            <person name="Lozano-Zarain P."/>
            <person name="Del Campo-Ortega R."/>
            <person name="de Jesus Ascencio-Montiel I."/>
            <person name="Gonzalez-Leon M."/>
            <person name="Camorlinga-Ponce M."/>
            <person name="Gaytan Cervantes F.J."/>
            <person name="Gonzalez Torres C."/>
            <person name="Aguilar E."/>
            <person name="Gonzalez Ibarra J."/>
            <person name="Torres Lopez F.J."/>
            <person name="Rosas-Vargas H."/>
            <person name="Gonzalez-Bonilla C.R."/>
            <person name="Del Carmen Rocha-Gracia R."/>
        </authorList>
    </citation>
    <scope>NUCLEOTIDE SEQUENCE</scope>
    <source>
        <strain evidence="2">Lac40</strain>
    </source>
</reference>
<reference evidence="5" key="1">
    <citation type="submission" date="2017-09" db="EMBL/GenBank/DDBJ databases">
        <title>FDA dAtabase for Regulatory Grade micrObial Sequences (FDA-ARGOS): Supporting development and validation of Infectious Disease Dx tests.</title>
        <authorList>
            <person name="Minogue T."/>
            <person name="Wolcott M."/>
            <person name="Wasieloski L."/>
            <person name="Aguilar W."/>
            <person name="Moore D."/>
            <person name="Tallon L."/>
            <person name="Sadzewicz L."/>
            <person name="Ott S."/>
            <person name="Zhao X."/>
            <person name="Nagaraj S."/>
            <person name="Vavikolanu K."/>
            <person name="Aluvathingal J."/>
            <person name="Nadendla S."/>
            <person name="Sichtig H."/>
        </authorList>
    </citation>
    <scope>NUCLEOTIDE SEQUENCE [LARGE SCALE GENOMIC DNA]</scope>
    <source>
        <strain evidence="5">FDAARGOS_404</strain>
    </source>
</reference>
<comment type="caution">
    <text evidence="4">The sequence shown here is derived from an EMBL/GenBank/DDBJ whole genome shotgun (WGS) entry which is preliminary data.</text>
</comment>
<dbReference type="RefSeq" id="WP_032612688.1">
    <property type="nucleotide sequence ID" value="NZ_CBCXZU010000009.1"/>
</dbReference>
<keyword evidence="1" id="KW-0812">Transmembrane</keyword>
<organism evidence="4 5">
    <name type="scientific">Leclercia adecarboxylata</name>
    <dbReference type="NCBI Taxonomy" id="83655"/>
    <lineage>
        <taxon>Bacteria</taxon>
        <taxon>Pseudomonadati</taxon>
        <taxon>Pseudomonadota</taxon>
        <taxon>Gammaproteobacteria</taxon>
        <taxon>Enterobacterales</taxon>
        <taxon>Enterobacteriaceae</taxon>
        <taxon>Leclercia</taxon>
    </lineage>
</organism>
<dbReference type="Proteomes" id="UP001149314">
    <property type="component" value="Unassembled WGS sequence"/>
</dbReference>